<comment type="subcellular location">
    <subcellularLocation>
        <location evidence="10">Cell inner membrane</location>
        <topology evidence="10">Multi-pass membrane protein</topology>
    </subcellularLocation>
    <subcellularLocation>
        <location evidence="1">Cell membrane</location>
        <topology evidence="1">Multi-pass membrane protein</topology>
    </subcellularLocation>
</comment>
<keyword evidence="2 10" id="KW-0813">Transport</keyword>
<evidence type="ECO:0000256" key="6">
    <source>
        <dbReference type="ARBA" id="ARBA00022958"/>
    </source>
</evidence>
<dbReference type="InterPro" id="IPR004772">
    <property type="entry name" value="TrkH"/>
</dbReference>
<comment type="caution">
    <text evidence="12">The sequence shown here is derived from an EMBL/GenBank/DDBJ whole genome shotgun (WGS) entry which is preliminary data.</text>
</comment>
<keyword evidence="10" id="KW-0997">Cell inner membrane</keyword>
<keyword evidence="8 10" id="KW-0406">Ion transport</keyword>
<evidence type="ECO:0000256" key="2">
    <source>
        <dbReference type="ARBA" id="ARBA00022448"/>
    </source>
</evidence>
<sequence>MVDFRPTAYVFGRILIVLAILMLAPAIVDWSAGNANAVPIFFSAGITGGVGGLIALASVNGLKGAFDIRQAYLLTAVIWFGVPVFGALPFMLGVPRLHFTEAYFEAVSGITTTGATVIYGLDSMPAGMNLWRGLLNAAGGLGIAFVAMIFLPVMRVGGMQFFRTEGFDTFGKAVPRATDLAKQLLGVYLGLIVIAALTFAAIGMNALDATVHAMAAIATGGFSPRDASFNEYAGAGEYLGALFMFLGSLPYVRYVQMMNGDTRPLWRDSQVRAYVKVLGLAVGTVTLWRWWTSDMGFEDTFREALFNMTSIMSSTGFFSGSFPVWGGYMLVVAFLVGMIGACSGSSAAGLTIFRAQLVWAALIQHVRRIILPGRVAPVKYEGRTVEQDVLDALILYVSGFVLTLGVLTVAMTLTGVDITSSLFAVWTALGNIGYGFGPLVERTGTFVDFPDAAKWIMTLSMLLGRLGLLAIFVLVLPSFWR</sequence>
<feature type="transmembrane region" description="Helical" evidence="11">
    <location>
        <begin position="328"/>
        <end position="353"/>
    </location>
</feature>
<protein>
    <recommendedName>
        <fullName evidence="10">Trk system potassium uptake protein</fullName>
    </recommendedName>
</protein>
<feature type="transmembrane region" description="Helical" evidence="11">
    <location>
        <begin position="40"/>
        <end position="59"/>
    </location>
</feature>
<evidence type="ECO:0000256" key="7">
    <source>
        <dbReference type="ARBA" id="ARBA00022989"/>
    </source>
</evidence>
<dbReference type="EMBL" id="JAAATX020000002">
    <property type="protein sequence ID" value="MBU9696850.1"/>
    <property type="molecule type" value="Genomic_DNA"/>
</dbReference>
<gene>
    <name evidence="12" type="ORF">GU927_003210</name>
</gene>
<dbReference type="RefSeq" id="WP_161760914.1">
    <property type="nucleotide sequence ID" value="NZ_JAAATX020000002.1"/>
</dbReference>
<comment type="function">
    <text evidence="10">Low-affinity potassium transport system. Interacts with Trk system potassium uptake protein TrkA.</text>
</comment>
<dbReference type="PANTHER" id="PTHR32024:SF3">
    <property type="entry name" value="TRK SYSTEM POTASSIUM UPTAKE PROTEIN"/>
    <property type="match status" value="1"/>
</dbReference>
<dbReference type="InterPro" id="IPR003445">
    <property type="entry name" value="Cat_transpt"/>
</dbReference>
<reference evidence="12 13" key="1">
    <citation type="submission" date="2021-06" db="EMBL/GenBank/DDBJ databases">
        <title>Rhodobacteraceae bacterium strain HSP-20.</title>
        <authorList>
            <person name="Chen W.-M."/>
        </authorList>
    </citation>
    <scope>NUCLEOTIDE SEQUENCE [LARGE SCALE GENOMIC DNA]</scope>
    <source>
        <strain evidence="12 13">HSP-20</strain>
    </source>
</reference>
<feature type="transmembrane region" description="Helical" evidence="11">
    <location>
        <begin position="422"/>
        <end position="440"/>
    </location>
</feature>
<feature type="transmembrane region" description="Helical" evidence="11">
    <location>
        <begin position="273"/>
        <end position="291"/>
    </location>
</feature>
<accession>A0ABS6IZU2</accession>
<evidence type="ECO:0000313" key="12">
    <source>
        <dbReference type="EMBL" id="MBU9696850.1"/>
    </source>
</evidence>
<name>A0ABS6IZU2_9RHOB</name>
<feature type="transmembrane region" description="Helical" evidence="11">
    <location>
        <begin position="452"/>
        <end position="480"/>
    </location>
</feature>
<keyword evidence="4 10" id="KW-0633">Potassium transport</keyword>
<dbReference type="PANTHER" id="PTHR32024">
    <property type="entry name" value="TRK SYSTEM POTASSIUM UPTAKE PROTEIN TRKG-RELATED"/>
    <property type="match status" value="1"/>
</dbReference>
<evidence type="ECO:0000256" key="3">
    <source>
        <dbReference type="ARBA" id="ARBA00022475"/>
    </source>
</evidence>
<keyword evidence="3 10" id="KW-1003">Cell membrane</keyword>
<keyword evidence="6 10" id="KW-0630">Potassium</keyword>
<feature type="transmembrane region" description="Helical" evidence="11">
    <location>
        <begin position="393"/>
        <end position="416"/>
    </location>
</feature>
<keyword evidence="9 10" id="KW-0472">Membrane</keyword>
<keyword evidence="5 11" id="KW-0812">Transmembrane</keyword>
<evidence type="ECO:0000256" key="1">
    <source>
        <dbReference type="ARBA" id="ARBA00004651"/>
    </source>
</evidence>
<feature type="transmembrane region" description="Helical" evidence="11">
    <location>
        <begin position="133"/>
        <end position="153"/>
    </location>
</feature>
<feature type="transmembrane region" description="Helical" evidence="11">
    <location>
        <begin position="7"/>
        <end position="28"/>
    </location>
</feature>
<comment type="similarity">
    <text evidence="10">Belongs to the TrkH potassium transport family.</text>
</comment>
<evidence type="ECO:0000256" key="8">
    <source>
        <dbReference type="ARBA" id="ARBA00023065"/>
    </source>
</evidence>
<dbReference type="Proteomes" id="UP000731907">
    <property type="component" value="Unassembled WGS sequence"/>
</dbReference>
<evidence type="ECO:0000256" key="11">
    <source>
        <dbReference type="SAM" id="Phobius"/>
    </source>
</evidence>
<proteinExistence type="inferred from homology"/>
<feature type="transmembrane region" description="Helical" evidence="11">
    <location>
        <begin position="185"/>
        <end position="204"/>
    </location>
</feature>
<evidence type="ECO:0000256" key="10">
    <source>
        <dbReference type="PIRNR" id="PIRNR006247"/>
    </source>
</evidence>
<evidence type="ECO:0000256" key="9">
    <source>
        <dbReference type="ARBA" id="ARBA00023136"/>
    </source>
</evidence>
<keyword evidence="7 11" id="KW-1133">Transmembrane helix</keyword>
<feature type="transmembrane region" description="Helical" evidence="11">
    <location>
        <begin position="232"/>
        <end position="252"/>
    </location>
</feature>
<dbReference type="Pfam" id="PF02386">
    <property type="entry name" value="TrkH"/>
    <property type="match status" value="1"/>
</dbReference>
<dbReference type="PIRSF" id="PIRSF006247">
    <property type="entry name" value="TrkH"/>
    <property type="match status" value="1"/>
</dbReference>
<organism evidence="12 13">
    <name type="scientific">Paragemmobacter amnigenus</name>
    <dbReference type="NCBI Taxonomy" id="2852097"/>
    <lineage>
        <taxon>Bacteria</taxon>
        <taxon>Pseudomonadati</taxon>
        <taxon>Pseudomonadota</taxon>
        <taxon>Alphaproteobacteria</taxon>
        <taxon>Rhodobacterales</taxon>
        <taxon>Paracoccaceae</taxon>
        <taxon>Paragemmobacter</taxon>
    </lineage>
</organism>
<keyword evidence="13" id="KW-1185">Reference proteome</keyword>
<evidence type="ECO:0000313" key="13">
    <source>
        <dbReference type="Proteomes" id="UP000731907"/>
    </source>
</evidence>
<evidence type="ECO:0000256" key="4">
    <source>
        <dbReference type="ARBA" id="ARBA00022538"/>
    </source>
</evidence>
<evidence type="ECO:0000256" key="5">
    <source>
        <dbReference type="ARBA" id="ARBA00022692"/>
    </source>
</evidence>
<feature type="transmembrane region" description="Helical" evidence="11">
    <location>
        <begin position="71"/>
        <end position="92"/>
    </location>
</feature>